<dbReference type="AlphaFoldDB" id="A0A9P8TE86"/>
<organism evidence="1 2">
    <name type="scientific">Wickerhamomyces mucosus</name>
    <dbReference type="NCBI Taxonomy" id="1378264"/>
    <lineage>
        <taxon>Eukaryota</taxon>
        <taxon>Fungi</taxon>
        <taxon>Dikarya</taxon>
        <taxon>Ascomycota</taxon>
        <taxon>Saccharomycotina</taxon>
        <taxon>Saccharomycetes</taxon>
        <taxon>Phaffomycetales</taxon>
        <taxon>Wickerhamomycetaceae</taxon>
        <taxon>Wickerhamomyces</taxon>
    </lineage>
</organism>
<protein>
    <submittedName>
        <fullName evidence="1">Uncharacterized protein</fullName>
    </submittedName>
</protein>
<dbReference type="EMBL" id="JAEUBF010000657">
    <property type="protein sequence ID" value="KAH3676308.1"/>
    <property type="molecule type" value="Genomic_DNA"/>
</dbReference>
<proteinExistence type="predicted"/>
<keyword evidence="2" id="KW-1185">Reference proteome</keyword>
<dbReference type="Proteomes" id="UP000769528">
    <property type="component" value="Unassembled WGS sequence"/>
</dbReference>
<gene>
    <name evidence="1" type="ORF">WICMUC_002104</name>
</gene>
<reference evidence="1" key="2">
    <citation type="submission" date="2021-01" db="EMBL/GenBank/DDBJ databases">
        <authorList>
            <person name="Schikora-Tamarit M.A."/>
        </authorList>
    </citation>
    <scope>NUCLEOTIDE SEQUENCE</scope>
    <source>
        <strain evidence="1">CBS6341</strain>
    </source>
</reference>
<evidence type="ECO:0000313" key="2">
    <source>
        <dbReference type="Proteomes" id="UP000769528"/>
    </source>
</evidence>
<reference evidence="1" key="1">
    <citation type="journal article" date="2021" name="Open Biol.">
        <title>Shared evolutionary footprints suggest mitochondrial oxidative damage underlies multiple complex I losses in fungi.</title>
        <authorList>
            <person name="Schikora-Tamarit M.A."/>
            <person name="Marcet-Houben M."/>
            <person name="Nosek J."/>
            <person name="Gabaldon T."/>
        </authorList>
    </citation>
    <scope>NUCLEOTIDE SEQUENCE</scope>
    <source>
        <strain evidence="1">CBS6341</strain>
    </source>
</reference>
<sequence length="181" mass="21125">MVKRKQIKKSEKIESENKEETIIEIPKSIKDQSSPKETQNDKFSDDLFPNFQSLSINTSVKDQLIIDQLSQINDYQSLHNQISKSFKDHFIQLSKFKISQNGSITSSNYDLTLHEAKYHTSINKNGEIELLETKSKYNHKRQFMALPNSQCRQVEISFQQDIKKLIDLANLQQNLHKIVKK</sequence>
<accession>A0A9P8TE86</accession>
<evidence type="ECO:0000313" key="1">
    <source>
        <dbReference type="EMBL" id="KAH3676308.1"/>
    </source>
</evidence>
<comment type="caution">
    <text evidence="1">The sequence shown here is derived from an EMBL/GenBank/DDBJ whole genome shotgun (WGS) entry which is preliminary data.</text>
</comment>
<name>A0A9P8TE86_9ASCO</name>